<accession>A0A409XU77</accession>
<keyword evidence="8" id="KW-1185">Reference proteome</keyword>
<dbReference type="InterPro" id="IPR036188">
    <property type="entry name" value="FAD/NAD-bd_sf"/>
</dbReference>
<dbReference type="Gene3D" id="3.50.50.60">
    <property type="entry name" value="FAD/NAD(P)-binding domain"/>
    <property type="match status" value="1"/>
</dbReference>
<dbReference type="Pfam" id="PF05199">
    <property type="entry name" value="GMC_oxred_C"/>
    <property type="match status" value="1"/>
</dbReference>
<comment type="cofactor">
    <cofactor evidence="1">
        <name>FAD</name>
        <dbReference type="ChEBI" id="CHEBI:57692"/>
    </cofactor>
</comment>
<dbReference type="PANTHER" id="PTHR42784:SF1">
    <property type="entry name" value="PYRANOSE 2-OXIDASE"/>
    <property type="match status" value="1"/>
</dbReference>
<reference evidence="7 8" key="1">
    <citation type="journal article" date="2018" name="Evol. Lett.">
        <title>Horizontal gene cluster transfer increased hallucinogenic mushroom diversity.</title>
        <authorList>
            <person name="Reynolds H.T."/>
            <person name="Vijayakumar V."/>
            <person name="Gluck-Thaler E."/>
            <person name="Korotkin H.B."/>
            <person name="Matheny P.B."/>
            <person name="Slot J.C."/>
        </authorList>
    </citation>
    <scope>NUCLEOTIDE SEQUENCE [LARGE SCALE GENOMIC DNA]</scope>
    <source>
        <strain evidence="7 8">2631</strain>
    </source>
</reference>
<dbReference type="AlphaFoldDB" id="A0A409XU77"/>
<dbReference type="InterPro" id="IPR007867">
    <property type="entry name" value="GMC_OxRtase_C"/>
</dbReference>
<organism evidence="7 8">
    <name type="scientific">Psilocybe cyanescens</name>
    <dbReference type="NCBI Taxonomy" id="93625"/>
    <lineage>
        <taxon>Eukaryota</taxon>
        <taxon>Fungi</taxon>
        <taxon>Dikarya</taxon>
        <taxon>Basidiomycota</taxon>
        <taxon>Agaricomycotina</taxon>
        <taxon>Agaricomycetes</taxon>
        <taxon>Agaricomycetidae</taxon>
        <taxon>Agaricales</taxon>
        <taxon>Agaricineae</taxon>
        <taxon>Strophariaceae</taxon>
        <taxon>Psilocybe</taxon>
    </lineage>
</organism>
<dbReference type="GO" id="GO:0016614">
    <property type="term" value="F:oxidoreductase activity, acting on CH-OH group of donors"/>
    <property type="evidence" value="ECO:0007669"/>
    <property type="project" value="InterPro"/>
</dbReference>
<feature type="domain" description="Glucose-methanol-choline oxidoreductase C-terminal" evidence="6">
    <location>
        <begin position="494"/>
        <end position="592"/>
    </location>
</feature>
<evidence type="ECO:0000256" key="5">
    <source>
        <dbReference type="ARBA" id="ARBA00023002"/>
    </source>
</evidence>
<keyword evidence="5" id="KW-0560">Oxidoreductase</keyword>
<name>A0A409XU77_PSICY</name>
<evidence type="ECO:0000256" key="1">
    <source>
        <dbReference type="ARBA" id="ARBA00001974"/>
    </source>
</evidence>
<comment type="similarity">
    <text evidence="2">Belongs to the GMC oxidoreductase family.</text>
</comment>
<protein>
    <recommendedName>
        <fullName evidence="6">Glucose-methanol-choline oxidoreductase C-terminal domain-containing protein</fullName>
    </recommendedName>
</protein>
<comment type="caution">
    <text evidence="7">The sequence shown here is derived from an EMBL/GenBank/DDBJ whole genome shotgun (WGS) entry which is preliminary data.</text>
</comment>
<proteinExistence type="inferred from homology"/>
<dbReference type="SUPFAM" id="SSF51905">
    <property type="entry name" value="FAD/NAD(P)-binding domain"/>
    <property type="match status" value="1"/>
</dbReference>
<sequence length="606" mass="66772">MSTSTVNSDLFVPRKGEPYSDKRAIHSSHVHVATPFLSDENAQTNAFGYPVPGPQTLTPAAAIRAHFFVDTTTWDAVLDHGEFDDVIVGSGFCALAYVSEALERDPFRKILILERGGFWLADHYQNLPLPYRAVLDKQTQVFPWQLSSKTYRSELKSGWCPQPSKELMRGFPESLLKAQAEPIFWKKAKLLLHVTPADKIQNNIFATLQTKIGTILKDNLSQIPSATSVEPAPLAVGKSTPTSTRLFNKFSIQGPLLTLQDKQRQLAISKRGSPLMIATDVVVESFLTDPDNNNKVNVLNTSRGNLCFPDENTNIILATSAIPATTILLNSLESMQERAGNRLSGQILTYIPARFPIDQERFPGLGGCSQGDTCTGDCGHRLQMSATYIAGQDSVSQQQYHIQITAIYSPHPKWDIVDAGRESTDYAVSVTLEQLEGSDNCIVLICTSLGEFNERNPDSWMKHNPKDSNPITNVKVQATMDQKTTSLQEVMDKATFDAITVLAGSKFEEIEYWHNEGKNCGWSKEKLTDSEIHVPGLIHDASTLYMGPESDPHAGVDENYTPYGCKNVYVTGAAIFPSAGSWNPTLTMCGFAQDLARKIVPIAPKA</sequence>
<dbReference type="InterPro" id="IPR051473">
    <property type="entry name" value="P2Ox-like"/>
</dbReference>
<gene>
    <name evidence="7" type="ORF">CVT25_006660</name>
</gene>
<keyword evidence="3" id="KW-0285">Flavoprotein</keyword>
<keyword evidence="4" id="KW-0274">FAD</keyword>
<evidence type="ECO:0000256" key="3">
    <source>
        <dbReference type="ARBA" id="ARBA00022630"/>
    </source>
</evidence>
<evidence type="ECO:0000313" key="8">
    <source>
        <dbReference type="Proteomes" id="UP000283269"/>
    </source>
</evidence>
<evidence type="ECO:0000313" key="7">
    <source>
        <dbReference type="EMBL" id="PPQ94234.1"/>
    </source>
</evidence>
<evidence type="ECO:0000256" key="4">
    <source>
        <dbReference type="ARBA" id="ARBA00022827"/>
    </source>
</evidence>
<evidence type="ECO:0000259" key="6">
    <source>
        <dbReference type="Pfam" id="PF05199"/>
    </source>
</evidence>
<dbReference type="OrthoDB" id="167809at2759"/>
<dbReference type="Proteomes" id="UP000283269">
    <property type="component" value="Unassembled WGS sequence"/>
</dbReference>
<dbReference type="PANTHER" id="PTHR42784">
    <property type="entry name" value="PYRANOSE 2-OXIDASE"/>
    <property type="match status" value="1"/>
</dbReference>
<evidence type="ECO:0000256" key="2">
    <source>
        <dbReference type="ARBA" id="ARBA00010790"/>
    </source>
</evidence>
<dbReference type="EMBL" id="NHYD01000415">
    <property type="protein sequence ID" value="PPQ94234.1"/>
    <property type="molecule type" value="Genomic_DNA"/>
</dbReference>
<dbReference type="InParanoid" id="A0A409XU77"/>